<dbReference type="EC" id="2.7.11.1" evidence="9"/>
<dbReference type="SMART" id="SM00332">
    <property type="entry name" value="PP2Cc"/>
    <property type="match status" value="1"/>
</dbReference>
<evidence type="ECO:0000256" key="3">
    <source>
        <dbReference type="ARBA" id="ARBA00022741"/>
    </source>
</evidence>
<keyword evidence="5" id="KW-0067">ATP-binding</keyword>
<keyword evidence="4 9" id="KW-0418">Kinase</keyword>
<dbReference type="InterPro" id="IPR001932">
    <property type="entry name" value="PPM-type_phosphatase-like_dom"/>
</dbReference>
<feature type="transmembrane region" description="Helical" evidence="6">
    <location>
        <begin position="570"/>
        <end position="591"/>
    </location>
</feature>
<reference evidence="9" key="1">
    <citation type="submission" date="2016-10" db="EMBL/GenBank/DDBJ databases">
        <title>Sequence of Gallionella enrichment culture.</title>
        <authorList>
            <person name="Poehlein A."/>
            <person name="Muehling M."/>
            <person name="Daniel R."/>
        </authorList>
    </citation>
    <scope>NUCLEOTIDE SEQUENCE</scope>
</reference>
<dbReference type="SMART" id="SM00331">
    <property type="entry name" value="PP2C_SIG"/>
    <property type="match status" value="1"/>
</dbReference>
<evidence type="ECO:0000256" key="1">
    <source>
        <dbReference type="ARBA" id="ARBA00022527"/>
    </source>
</evidence>
<dbReference type="InterPro" id="IPR000719">
    <property type="entry name" value="Prot_kinase_dom"/>
</dbReference>
<dbReference type="Gene3D" id="1.10.510.10">
    <property type="entry name" value="Transferase(Phosphotransferase) domain 1"/>
    <property type="match status" value="1"/>
</dbReference>
<organism evidence="9">
    <name type="scientific">mine drainage metagenome</name>
    <dbReference type="NCBI Taxonomy" id="410659"/>
    <lineage>
        <taxon>unclassified sequences</taxon>
        <taxon>metagenomes</taxon>
        <taxon>ecological metagenomes</taxon>
    </lineage>
</organism>
<evidence type="ECO:0000259" key="8">
    <source>
        <dbReference type="PROSITE" id="PS51746"/>
    </source>
</evidence>
<dbReference type="PROSITE" id="PS50011">
    <property type="entry name" value="PROTEIN_KINASE_DOM"/>
    <property type="match status" value="1"/>
</dbReference>
<dbReference type="InterPro" id="IPR011009">
    <property type="entry name" value="Kinase-like_dom_sf"/>
</dbReference>
<evidence type="ECO:0000256" key="6">
    <source>
        <dbReference type="SAM" id="Phobius"/>
    </source>
</evidence>
<evidence type="ECO:0000259" key="7">
    <source>
        <dbReference type="PROSITE" id="PS50011"/>
    </source>
</evidence>
<dbReference type="Pfam" id="PF13672">
    <property type="entry name" value="PP2C_2"/>
    <property type="match status" value="1"/>
</dbReference>
<dbReference type="GO" id="GO:0004674">
    <property type="term" value="F:protein serine/threonine kinase activity"/>
    <property type="evidence" value="ECO:0007669"/>
    <property type="project" value="UniProtKB-KW"/>
</dbReference>
<keyword evidence="6" id="KW-1133">Transmembrane helix</keyword>
<sequence>MRYKHAQLSTTGPVREVNEDYIGFWQPPDVESAREIGAAAILGDGVGGESRGELASRLAVTAAMTVLENAKAPASISSLQRAMFDAASRAVYDTALRTPDEGRMATTLNVCLLRENAVHVAHVGDSRVYLVRKGTIKRLTVDHCYVGLPVKFRLMHEHSAMTDPRRSMLTRSVGHDPVARFESSRVELERGDVVVQCSDGLYAFVVDDEIRDIASHFEPEEACRRLVALAERRRVDDNLSIQIVKIEELDVIAYFHGTPVYRPPRPIGVNSTELEPGQILDDRFEITELISRSGMASIFKARDLKTGHTVAVKVPLIQFESDINTFNRFQREEEIGRQMDHPFILKMVPVDQPKSRPYLAMEYLQGRTLDKVMEEQRPMAERDAVTVASRICDALDHMHQRGIVHRDLKPQNIMICDDGSIRILDFGIAKASQLRRLTFVGFSPAMGTPDYMAPEQVNGRRGDLRTDIYSLGAILYEMLTGQVPFEGESPYVTMNMRTTGDPVALRGLNPKLTPVVEEIVLHALSRNPDERFESAAAMKAELDDYERVPLTNRFERLQAPRPWKGRFRMLPLILAFVFLQLALFGAMFWYFSRHGSH</sequence>
<dbReference type="Gene3D" id="3.30.200.20">
    <property type="entry name" value="Phosphorylase Kinase, domain 1"/>
    <property type="match status" value="1"/>
</dbReference>
<dbReference type="Pfam" id="PF00069">
    <property type="entry name" value="Pkinase"/>
    <property type="match status" value="1"/>
</dbReference>
<evidence type="ECO:0000256" key="2">
    <source>
        <dbReference type="ARBA" id="ARBA00022679"/>
    </source>
</evidence>
<dbReference type="FunFam" id="1.10.510.10:FF:000021">
    <property type="entry name" value="Serine/threonine protein kinase"/>
    <property type="match status" value="1"/>
</dbReference>
<dbReference type="InterPro" id="IPR008271">
    <property type="entry name" value="Ser/Thr_kinase_AS"/>
</dbReference>
<dbReference type="GO" id="GO:0005524">
    <property type="term" value="F:ATP binding"/>
    <property type="evidence" value="ECO:0007669"/>
    <property type="project" value="UniProtKB-KW"/>
</dbReference>
<protein>
    <submittedName>
        <fullName evidence="9">Serine/threonine-protein kinase PknB</fullName>
        <ecNumber evidence="9">2.7.11.1</ecNumber>
    </submittedName>
</protein>
<keyword evidence="2 9" id="KW-0808">Transferase</keyword>
<gene>
    <name evidence="9" type="primary">pknB_14</name>
    <name evidence="9" type="ORF">GALL_224450</name>
</gene>
<accession>A0A1J5S5G5</accession>
<dbReference type="PANTHER" id="PTHR43289:SF6">
    <property type="entry name" value="SERINE_THREONINE-PROTEIN KINASE NEKL-3"/>
    <property type="match status" value="1"/>
</dbReference>
<comment type="caution">
    <text evidence="9">The sequence shown here is derived from an EMBL/GenBank/DDBJ whole genome shotgun (WGS) entry which is preliminary data.</text>
</comment>
<name>A0A1J5S5G5_9ZZZZ</name>
<feature type="domain" description="PPM-type phosphatase" evidence="8">
    <location>
        <begin position="2"/>
        <end position="246"/>
    </location>
</feature>
<feature type="domain" description="Protein kinase" evidence="7">
    <location>
        <begin position="284"/>
        <end position="548"/>
    </location>
</feature>
<dbReference type="InterPro" id="IPR036457">
    <property type="entry name" value="PPM-type-like_dom_sf"/>
</dbReference>
<evidence type="ECO:0000256" key="5">
    <source>
        <dbReference type="ARBA" id="ARBA00022840"/>
    </source>
</evidence>
<dbReference type="CDD" id="cd14014">
    <property type="entry name" value="STKc_PknB_like"/>
    <property type="match status" value="1"/>
</dbReference>
<dbReference type="SUPFAM" id="SSF56112">
    <property type="entry name" value="Protein kinase-like (PK-like)"/>
    <property type="match status" value="1"/>
</dbReference>
<keyword evidence="3" id="KW-0547">Nucleotide-binding</keyword>
<keyword evidence="1" id="KW-0723">Serine/threonine-protein kinase</keyword>
<dbReference type="SMART" id="SM00220">
    <property type="entry name" value="S_TKc"/>
    <property type="match status" value="1"/>
</dbReference>
<dbReference type="Gene3D" id="3.60.40.10">
    <property type="entry name" value="PPM-type phosphatase domain"/>
    <property type="match status" value="1"/>
</dbReference>
<evidence type="ECO:0000256" key="4">
    <source>
        <dbReference type="ARBA" id="ARBA00022777"/>
    </source>
</evidence>
<dbReference type="PROSITE" id="PS00108">
    <property type="entry name" value="PROTEIN_KINASE_ST"/>
    <property type="match status" value="1"/>
</dbReference>
<dbReference type="CDD" id="cd00143">
    <property type="entry name" value="PP2Cc"/>
    <property type="match status" value="1"/>
</dbReference>
<proteinExistence type="predicted"/>
<keyword evidence="6" id="KW-0472">Membrane</keyword>
<keyword evidence="6" id="KW-0812">Transmembrane</keyword>
<dbReference type="PROSITE" id="PS51746">
    <property type="entry name" value="PPM_2"/>
    <property type="match status" value="1"/>
</dbReference>
<evidence type="ECO:0000313" key="9">
    <source>
        <dbReference type="EMBL" id="OIQ95573.1"/>
    </source>
</evidence>
<dbReference type="SUPFAM" id="SSF81606">
    <property type="entry name" value="PP2C-like"/>
    <property type="match status" value="1"/>
</dbReference>
<dbReference type="AlphaFoldDB" id="A0A1J5S5G5"/>
<dbReference type="PANTHER" id="PTHR43289">
    <property type="entry name" value="MITOGEN-ACTIVATED PROTEIN KINASE KINASE KINASE 20-RELATED"/>
    <property type="match status" value="1"/>
</dbReference>
<dbReference type="EMBL" id="MLJW01000164">
    <property type="protein sequence ID" value="OIQ95573.1"/>
    <property type="molecule type" value="Genomic_DNA"/>
</dbReference>